<dbReference type="EMBL" id="CAPB01000007">
    <property type="protein sequence ID" value="CCO92539.1"/>
    <property type="molecule type" value="Genomic_DNA"/>
</dbReference>
<reference evidence="2 3" key="1">
    <citation type="submission" date="2012-11" db="EMBL/GenBank/DDBJ databases">
        <authorList>
            <person name="Linke B."/>
        </authorList>
    </citation>
    <scope>NUCLEOTIDE SEQUENCE [LARGE SCALE GENOMIC DNA]</scope>
    <source>
        <strain evidence="3">CFBP 1232</strain>
    </source>
</reference>
<feature type="compositionally biased region" description="Low complexity" evidence="1">
    <location>
        <begin position="27"/>
        <end position="46"/>
    </location>
</feature>
<feature type="region of interest" description="Disordered" evidence="1">
    <location>
        <begin position="398"/>
        <end position="418"/>
    </location>
</feature>
<dbReference type="GeneID" id="97604894"/>
<comment type="caution">
    <text evidence="2">The sequence shown here is derived from an EMBL/GenBank/DDBJ whole genome shotgun (WGS) entry which is preliminary data.</text>
</comment>
<feature type="compositionally biased region" description="Basic and acidic residues" evidence="1">
    <location>
        <begin position="1"/>
        <end position="12"/>
    </location>
</feature>
<evidence type="ECO:0000313" key="3">
    <source>
        <dbReference type="Proteomes" id="UP000013111"/>
    </source>
</evidence>
<reference evidence="2 3" key="2">
    <citation type="submission" date="2013-04" db="EMBL/GenBank/DDBJ databases">
        <title>Comparative genomics of 12 strains of Erwinia amylovora identifies a pan-genome with a large conserved core and provides insights into host specificity.</title>
        <authorList>
            <person name="Mann R.A."/>
            <person name="Smits T.H.M."/>
            <person name="Buehlmann A."/>
            <person name="Blom J."/>
            <person name="Goesmann A."/>
            <person name="Frey J.E."/>
            <person name="Plummer K.M."/>
            <person name="Beer S.V."/>
            <person name="Luck J."/>
            <person name="Duffy B."/>
            <person name="Rodoni B."/>
        </authorList>
    </citation>
    <scope>NUCLEOTIDE SEQUENCE [LARGE SCALE GENOMIC DNA]</scope>
    <source>
        <strain evidence="3">CFBP 1232</strain>
    </source>
</reference>
<dbReference type="Proteomes" id="UP000013111">
    <property type="component" value="Unassembled WGS sequence"/>
</dbReference>
<name>A0A830ZY47_ERWAM</name>
<organism evidence="2 3">
    <name type="scientific">Erwinia amylovora NBRC 12687 = CFBP 1232</name>
    <dbReference type="NCBI Taxonomy" id="1219359"/>
    <lineage>
        <taxon>Bacteria</taxon>
        <taxon>Pseudomonadati</taxon>
        <taxon>Pseudomonadota</taxon>
        <taxon>Gammaproteobacteria</taxon>
        <taxon>Enterobacterales</taxon>
        <taxon>Erwiniaceae</taxon>
        <taxon>Erwinia</taxon>
    </lineage>
</organism>
<feature type="region of interest" description="Disordered" evidence="1">
    <location>
        <begin position="182"/>
        <end position="264"/>
    </location>
</feature>
<dbReference type="RefSeq" id="WP_004155375.1">
    <property type="nucleotide sequence ID" value="NZ_CAPB01000007.1"/>
</dbReference>
<evidence type="ECO:0000256" key="1">
    <source>
        <dbReference type="SAM" id="MobiDB-lite"/>
    </source>
</evidence>
<dbReference type="Pfam" id="PF11725">
    <property type="entry name" value="AvrE_T3Es"/>
    <property type="match status" value="1"/>
</dbReference>
<feature type="region of interest" description="Disordered" evidence="1">
    <location>
        <begin position="1"/>
        <end position="72"/>
    </location>
</feature>
<feature type="region of interest" description="Disordered" evidence="1">
    <location>
        <begin position="86"/>
        <end position="163"/>
    </location>
</feature>
<feature type="compositionally biased region" description="Polar residues" evidence="1">
    <location>
        <begin position="407"/>
        <end position="418"/>
    </location>
</feature>
<proteinExistence type="predicted"/>
<protein>
    <submittedName>
        <fullName evidence="2">Putative avirulence protein DspE (DspA)</fullName>
    </submittedName>
</protein>
<accession>A0A830ZY47</accession>
<feature type="compositionally biased region" description="Low complexity" evidence="1">
    <location>
        <begin position="1480"/>
        <end position="1502"/>
    </location>
</feature>
<feature type="region of interest" description="Disordered" evidence="1">
    <location>
        <begin position="1480"/>
        <end position="1505"/>
    </location>
</feature>
<gene>
    <name evidence="2" type="primary">dspE</name>
    <name evidence="2" type="ORF">BN437_0574</name>
</gene>
<dbReference type="InterPro" id="IPR021085">
    <property type="entry name" value="AvrE_T3Es"/>
</dbReference>
<feature type="region of interest" description="Disordered" evidence="1">
    <location>
        <begin position="281"/>
        <end position="300"/>
    </location>
</feature>
<sequence>MELKSLGTEHKAAVHTAAHNPVGHGVALQQGSSSSSPQNAAASLAAEGKNRGKMPRIHQPSTAADGISAAHQQKKSFSLRGCLGTKKFSRSAPQGQPGTTHSKGATLRDLLARDDGETQHEAAAPDAARLTRSGGVKRRNMDDMAGRPMVKGGSGEDKVPTQQKRHQLNNFGQMRQTMLSKMAHPASANAGDRLQHSPPHIPGSHHEIKEEPVGSTSKATTAHADRVEIAQEDDDSEFQQLHQQRLARERENPPQPPKLGVATPISARFQPKLTAVAESVLEGTDTTQSPLKPQSMLKGSGAGVTPLAVTLDKGKLQLAPDNPPALNTLLKQTLGKDTQHYLAHHASSDGSQHLLLDNKGHLFDIKSTATSYSVLHNSHPGEIKGKLAQAGTGSVSVDGKSGKISLGSGTQSHNKTMLSQPGEAHRSLLTGIWQHPAGAARPQGESIRLHDDKIHILHPELGVWQSADKDTHSQLSRQADGKLYALKDNRTLQNLSDNKSSEKLVDKIKSYSVDQRGQVAILTDTPGRHKMSIMPSLDASPESHISLSLHFADAHQGLLHGKSELEAQSVAISHGRLVVADSEGKLFSAAIPKQGDGNELKMKAMPQHALDEHFGHDHQISGFFHDDHGQLNALVKNNFRQQHACPLGNDHQFHPGWNLTDALVIDNQLGLHHTNPEPHEILDMGHLGSLALQEGKLHYFDQLTKGWTGAESDCKQLKKGLDGAAYLLKDGEVKRLNINQSTSSIKHGTENVFSLPHVRNKPEPGDALQGLNKDDKAQAMAVIGVNKYLALTEKGDIRSFQIKPGTQQLERPAQTLSREGISGELKDIHVDHKQNLYALTHEGEVFHQPREAWQNGAESSSWHKLALPQSESKLKSLDMSHEHKPIATFEDGSQHQLKAGGWHAYAAPERGPLAVGTSGSQTVFNRLMQGVKGKVIPGSGLTVKLSAQTGGMTGAEGRKVSSKFSERIRAYAFNPTMSTPRPIKNAAYATQHGWQGREGLKPLYEMQGALIKQLDAHNVRHNAPQPDLQSKLETLDLGEHGAELLNDMKRFRDELEQSATRSVTVLGQHQGVLKSNGEINSEFKPSPGKALVQSFNVNRSGQDLSKSLQQAVHATPPSAESKLQSMLGHFVSAGVDMSHQKGEIPLGRQRDPNDKTALTKSRLILDTVTIGELHELADKAKLVSDHKPDADQIKQLRQQFDTLREKRYESNPVKHYTDMGFTHNKALEANYDAVKAFINAFKKEHHGVNLTTRTVLESQGSAELAKKLKNTLLSLDSGESMSFSRSYGGGVSTVFVPTLSKKVPVPVIPGAGITLDRAYNLSFSRTSGGLNVSFGRDGGVSGNIMVATGHDVMPYMTGKKTSAGNASDWLSAKHKISPDLRIGAAVSGTLQGTLQNSLKFKLTEDELPGFIHGLTHGTLTPAELLQKGIEHQMKQGSKLTFSVDTSANLDLRAGINLNEDGSKPNGVTARVSAGLSASANLAAGSRERSTTSGQFGSTTSASNNRPTFLNGVGAGANLTAALGVAHSSTHEGKPVGIFPAFTSTNVSAALALDNRTSQSISLELKRAEPVTSNDISELTSTLGKHFKDSATTKMLAALKELDDAKPAEQLHILQQHFSAKDVVGDERYEAVRNLKKLVIRQQAADSHSMELGSASHSTTYNNLSRINNDGIVELLHKHFDAALPASSAKRLGEMMNNDPALKDIIKQLQSTPFSSASVSMELKDGLREQTEKAILDGKVGREEVGVLFQDRNNLRVKSVSVSQSVSKSEGFNTPALLLGTSNSAAMSMERNIGTINFKYGQDQNTPRRFTLEGGIAQANPQVASALTDLKKEGLEMKS</sequence>
<feature type="compositionally biased region" description="Polar residues" evidence="1">
    <location>
        <begin position="91"/>
        <end position="103"/>
    </location>
</feature>
<evidence type="ECO:0000313" key="2">
    <source>
        <dbReference type="EMBL" id="CCO92539.1"/>
    </source>
</evidence>
<feature type="compositionally biased region" description="Basic and acidic residues" evidence="1">
    <location>
        <begin position="110"/>
        <end position="120"/>
    </location>
</feature>